<evidence type="ECO:0000256" key="2">
    <source>
        <dbReference type="SAM" id="SignalP"/>
    </source>
</evidence>
<dbReference type="RefSeq" id="WP_133628890.1">
    <property type="nucleotide sequence ID" value="NZ_SOAZ01000022.1"/>
</dbReference>
<accession>A0A4R7KB25</accession>
<sequence>MLKKISKKILVLSLTLIIGIGSTAFAVLQPVPDNTDNSKKKIEEKKERKEAQRAAFDNLINQLGLTKHDIENARASNKTLFDLAKTKGYTPDQVREMMIKNETDLINKHVSQGKLTQEQGKIAIEKMKERIKKWDGSLSRRDKGHGWVASIKELGLTEKDIADAKKSGKTLFDLAKEKKGFSPEQVKSIIIKSKTEAINKMVSEGKLTKEEGERIISKIKKDIEKWNGSLNPHKHDKNGNSQ</sequence>
<gene>
    <name evidence="3" type="ORF">EDD71_12240</name>
</gene>
<evidence type="ECO:0000313" key="3">
    <source>
        <dbReference type="EMBL" id="TDT51070.1"/>
    </source>
</evidence>
<keyword evidence="2" id="KW-0732">Signal</keyword>
<feature type="signal peptide" evidence="2">
    <location>
        <begin position="1"/>
        <end position="26"/>
    </location>
</feature>
<name>A0A4R7KB25_9CLOT</name>
<keyword evidence="4" id="KW-1185">Reference proteome</keyword>
<dbReference type="Proteomes" id="UP000295325">
    <property type="component" value="Unassembled WGS sequence"/>
</dbReference>
<feature type="coiled-coil region" evidence="1">
    <location>
        <begin position="35"/>
        <end position="62"/>
    </location>
</feature>
<dbReference type="EMBL" id="SOAZ01000022">
    <property type="protein sequence ID" value="TDT51070.1"/>
    <property type="molecule type" value="Genomic_DNA"/>
</dbReference>
<evidence type="ECO:0000256" key="1">
    <source>
        <dbReference type="SAM" id="Coils"/>
    </source>
</evidence>
<dbReference type="AlphaFoldDB" id="A0A4R7KB25"/>
<keyword evidence="1" id="KW-0175">Coiled coil</keyword>
<comment type="caution">
    <text evidence="3">The sequence shown here is derived from an EMBL/GenBank/DDBJ whole genome shotgun (WGS) entry which is preliminary data.</text>
</comment>
<feature type="chain" id="PRO_5020259180" evidence="2">
    <location>
        <begin position="27"/>
        <end position="242"/>
    </location>
</feature>
<evidence type="ECO:0000313" key="4">
    <source>
        <dbReference type="Proteomes" id="UP000295325"/>
    </source>
</evidence>
<dbReference type="OrthoDB" id="1912361at2"/>
<organism evidence="3 4">
    <name type="scientific">Fonticella tunisiensis</name>
    <dbReference type="NCBI Taxonomy" id="1096341"/>
    <lineage>
        <taxon>Bacteria</taxon>
        <taxon>Bacillati</taxon>
        <taxon>Bacillota</taxon>
        <taxon>Clostridia</taxon>
        <taxon>Eubacteriales</taxon>
        <taxon>Clostridiaceae</taxon>
        <taxon>Fonticella</taxon>
    </lineage>
</organism>
<proteinExistence type="predicted"/>
<protein>
    <submittedName>
        <fullName evidence="3">Uncharacterized protein</fullName>
    </submittedName>
</protein>
<reference evidence="3 4" key="1">
    <citation type="submission" date="2019-03" db="EMBL/GenBank/DDBJ databases">
        <title>Genomic Encyclopedia of Type Strains, Phase IV (KMG-IV): sequencing the most valuable type-strain genomes for metagenomic binning, comparative biology and taxonomic classification.</title>
        <authorList>
            <person name="Goeker M."/>
        </authorList>
    </citation>
    <scope>NUCLEOTIDE SEQUENCE [LARGE SCALE GENOMIC DNA]</scope>
    <source>
        <strain evidence="3 4">DSM 24455</strain>
    </source>
</reference>